<dbReference type="InterPro" id="IPR004608">
    <property type="entry name" value="MMCoA_mutase_b"/>
</dbReference>
<sequence>MSSGVTVEPADRAELERARAVWRSGVAKVLAKTTRKEPAELGAEPDRLLDTPTYEGVTVRPLYTALDELPEAPLPGSWPFTRGGDAGRDVLAGWKVADVYPAPGQPVGEANATLLAELGLGVSALVLRVGDDGVAADDLDRLLEGVFIELAPIRLEPGQGFGAHYGAAAEALTQLAADVTAEHRAGLSIDLGADPLTAALTAAPSPCLDEVVAVAGQAGPGIRAITVDGAALHDLGADAALELAGAIAAAVDYLRALTAAGLSAGEALGQLGFRIAVADDQFVGIAKLRALRRLWARVAEVLGAPEAGATRVHAVGSLAMMSQRDPWVNMLRGTLAGFGAGLGGADTVQLRNFDVAIPGGVPGVAPGFARRIARNTQLLLLEESHLGRVLDPGAGSWYLEDLTESLADAAWAQFQAIEARGGFGAATDFVAEQIAAVAERRAADIAHRRTALTGVNEFPNLDEDPLPRTGEPAGVLRYAAGFEALRNRSDAVLAASGARPKVLLLPLGPLAEHNVRTTFAANLLASGGIEAINPGTLAAAGIADAVAAARDSGFGGDIAVICGTDARYAGEAAAVVQAARAAGLARVLLAGPEGAVAESTTRPDGYLTMKIDAVEVLSAMLTRLGA</sequence>
<protein>
    <recommendedName>
        <fullName evidence="10">Methylmalonyl-CoA mutase small subunit</fullName>
        <ecNumber evidence="10">5.4.99.2</ecNumber>
    </recommendedName>
</protein>
<dbReference type="PANTHER" id="PTHR48101">
    <property type="entry name" value="METHYLMALONYL-COA MUTASE, MITOCHONDRIAL-RELATED"/>
    <property type="match status" value="1"/>
</dbReference>
<dbReference type="InterPro" id="IPR016176">
    <property type="entry name" value="Cbl-dep_enz_cat"/>
</dbReference>
<dbReference type="PROSITE" id="PS00544">
    <property type="entry name" value="METMALONYL_COA_MUTASE"/>
    <property type="match status" value="1"/>
</dbReference>
<evidence type="ECO:0000313" key="13">
    <source>
        <dbReference type="Proteomes" id="UP000193484"/>
    </source>
</evidence>
<reference evidence="12 13" key="1">
    <citation type="submission" date="2016-01" db="EMBL/GenBank/DDBJ databases">
        <title>The new phylogeny of the genus Mycobacterium.</title>
        <authorList>
            <person name="Tarcisio F."/>
            <person name="Conor M."/>
            <person name="Antonella G."/>
            <person name="Elisabetta G."/>
            <person name="Giulia F.S."/>
            <person name="Sara T."/>
            <person name="Anna F."/>
            <person name="Clotilde B."/>
            <person name="Roberto B."/>
            <person name="Veronica D.S."/>
            <person name="Fabio R."/>
            <person name="Monica P."/>
            <person name="Olivier J."/>
            <person name="Enrico T."/>
            <person name="Nicola S."/>
        </authorList>
    </citation>
    <scope>NUCLEOTIDE SEQUENCE [LARGE SCALE GENOMIC DNA]</scope>
    <source>
        <strain evidence="12 13">DSM 44179</strain>
    </source>
</reference>
<dbReference type="AlphaFoldDB" id="A0A1X1R7H5"/>
<evidence type="ECO:0000256" key="7">
    <source>
        <dbReference type="ARBA" id="ARBA00022628"/>
    </source>
</evidence>
<evidence type="ECO:0000256" key="8">
    <source>
        <dbReference type="ARBA" id="ARBA00023235"/>
    </source>
</evidence>
<keyword evidence="7" id="KW-0846">Cobalamin</keyword>
<comment type="cofactor">
    <cofactor evidence="2">
        <name>adenosylcob(III)alamin</name>
        <dbReference type="ChEBI" id="CHEBI:18408"/>
    </cofactor>
</comment>
<keyword evidence="13" id="KW-1185">Reference proteome</keyword>
<dbReference type="GO" id="GO:0004494">
    <property type="term" value="F:methylmalonyl-CoA mutase activity"/>
    <property type="evidence" value="ECO:0007669"/>
    <property type="project" value="UniProtKB-UniRule"/>
</dbReference>
<dbReference type="STRING" id="1793.AWC04_15605"/>
<feature type="domain" description="Methylmalonyl-CoA mutase alpha/beta chain catalytic" evidence="11">
    <location>
        <begin position="208"/>
        <end position="466"/>
    </location>
</feature>
<dbReference type="UniPathway" id="UPA00945">
    <property type="reaction ID" value="UER00910"/>
</dbReference>
<keyword evidence="8" id="KW-0413">Isomerase</keyword>
<accession>A0A1X1R7H5</accession>
<dbReference type="GO" id="GO:0031419">
    <property type="term" value="F:cobalamin binding"/>
    <property type="evidence" value="ECO:0007669"/>
    <property type="project" value="UniProtKB-KW"/>
</dbReference>
<dbReference type="EMBL" id="LQOJ01000049">
    <property type="protein sequence ID" value="ORV00831.1"/>
    <property type="molecule type" value="Genomic_DNA"/>
</dbReference>
<name>A0A1X1R7H5_MYCFA</name>
<evidence type="ECO:0000256" key="10">
    <source>
        <dbReference type="NCBIfam" id="TIGR00642"/>
    </source>
</evidence>
<dbReference type="GO" id="GO:0019652">
    <property type="term" value="P:lactate fermentation to propionate and acetate"/>
    <property type="evidence" value="ECO:0007669"/>
    <property type="project" value="InterPro"/>
</dbReference>
<evidence type="ECO:0000256" key="4">
    <source>
        <dbReference type="ARBA" id="ARBA00005146"/>
    </source>
</evidence>
<comment type="catalytic activity">
    <reaction evidence="1">
        <text>(R)-methylmalonyl-CoA = succinyl-CoA</text>
        <dbReference type="Rhea" id="RHEA:22888"/>
        <dbReference type="ChEBI" id="CHEBI:57292"/>
        <dbReference type="ChEBI" id="CHEBI:57326"/>
        <dbReference type="EC" id="5.4.99.2"/>
    </reaction>
</comment>
<dbReference type="SUPFAM" id="SSF51703">
    <property type="entry name" value="Cobalamin (vitamin B12)-dependent enzymes"/>
    <property type="match status" value="1"/>
</dbReference>
<dbReference type="NCBIfam" id="TIGR00642">
    <property type="entry name" value="mmCoA_mut_beta"/>
    <property type="match status" value="1"/>
</dbReference>
<dbReference type="RefSeq" id="WP_085098498.1">
    <property type="nucleotide sequence ID" value="NZ_AP022603.1"/>
</dbReference>
<dbReference type="EC" id="5.4.99.2" evidence="10"/>
<dbReference type="InterPro" id="IPR006099">
    <property type="entry name" value="MeMalonylCoA_mutase_a/b_cat"/>
</dbReference>
<gene>
    <name evidence="12" type="ORF">AWC04_15605</name>
</gene>
<comment type="function">
    <text evidence="3">Catalyzes the isomerization of succinyl-CoA to methylmalonyl-CoA during synthesis of propionate from tricarboxylic acid-cycle intermediates.</text>
</comment>
<organism evidence="12 13">
    <name type="scientific">Mycolicibacterium fallax</name>
    <name type="common">Mycobacterium fallax</name>
    <dbReference type="NCBI Taxonomy" id="1793"/>
    <lineage>
        <taxon>Bacteria</taxon>
        <taxon>Bacillati</taxon>
        <taxon>Actinomycetota</taxon>
        <taxon>Actinomycetes</taxon>
        <taxon>Mycobacteriales</taxon>
        <taxon>Mycobacteriaceae</taxon>
        <taxon>Mycolicibacterium</taxon>
    </lineage>
</organism>
<dbReference type="Gene3D" id="3.40.50.280">
    <property type="entry name" value="Cobalamin-binding domain"/>
    <property type="match status" value="1"/>
</dbReference>
<evidence type="ECO:0000256" key="5">
    <source>
        <dbReference type="ARBA" id="ARBA00008465"/>
    </source>
</evidence>
<dbReference type="Gene3D" id="3.20.20.240">
    <property type="entry name" value="Methylmalonyl-CoA mutase"/>
    <property type="match status" value="1"/>
</dbReference>
<keyword evidence="9" id="KW-0170">Cobalt</keyword>
<evidence type="ECO:0000259" key="11">
    <source>
        <dbReference type="Pfam" id="PF01642"/>
    </source>
</evidence>
<comment type="caution">
    <text evidence="12">The sequence shown here is derived from an EMBL/GenBank/DDBJ whole genome shotgun (WGS) entry which is preliminary data.</text>
</comment>
<evidence type="ECO:0000256" key="2">
    <source>
        <dbReference type="ARBA" id="ARBA00001922"/>
    </source>
</evidence>
<comment type="pathway">
    <text evidence="4">Metabolic intermediate metabolism; propanoyl-CoA degradation; succinyl-CoA from propanoyl-CoA: step 3/3.</text>
</comment>
<dbReference type="Proteomes" id="UP000193484">
    <property type="component" value="Unassembled WGS sequence"/>
</dbReference>
<evidence type="ECO:0000256" key="6">
    <source>
        <dbReference type="ARBA" id="ARBA00011870"/>
    </source>
</evidence>
<evidence type="ECO:0000256" key="9">
    <source>
        <dbReference type="ARBA" id="ARBA00023285"/>
    </source>
</evidence>
<dbReference type="InterPro" id="IPR058549">
    <property type="entry name" value="MeMalonylCoA_mutase_a/b_site"/>
</dbReference>
<dbReference type="PANTHER" id="PTHR48101:SF4">
    <property type="entry name" value="METHYLMALONYL-COA MUTASE, MITOCHONDRIAL"/>
    <property type="match status" value="1"/>
</dbReference>
<evidence type="ECO:0000256" key="1">
    <source>
        <dbReference type="ARBA" id="ARBA00000290"/>
    </source>
</evidence>
<comment type="similarity">
    <text evidence="5">Belongs to the methylmalonyl-CoA mutase family.</text>
</comment>
<comment type="subunit">
    <text evidence="6">Heterodimer of an alpha and a beta chain.</text>
</comment>
<proteinExistence type="inferred from homology"/>
<dbReference type="Pfam" id="PF01642">
    <property type="entry name" value="MM_CoA_mutase"/>
    <property type="match status" value="1"/>
</dbReference>
<evidence type="ECO:0000313" key="12">
    <source>
        <dbReference type="EMBL" id="ORV00831.1"/>
    </source>
</evidence>
<evidence type="ECO:0000256" key="3">
    <source>
        <dbReference type="ARBA" id="ARBA00003359"/>
    </source>
</evidence>